<evidence type="ECO:0000256" key="1">
    <source>
        <dbReference type="SAM" id="MobiDB-lite"/>
    </source>
</evidence>
<gene>
    <name evidence="2" type="ORF">B0J13DRAFT_524198</name>
</gene>
<proteinExistence type="predicted"/>
<comment type="caution">
    <text evidence="2">The sequence shown here is derived from an EMBL/GenBank/DDBJ whole genome shotgun (WGS) entry which is preliminary data.</text>
</comment>
<accession>A0A9P9J624</accession>
<dbReference type="EMBL" id="JAGMUU010000007">
    <property type="protein sequence ID" value="KAH7149568.1"/>
    <property type="molecule type" value="Genomic_DNA"/>
</dbReference>
<name>A0A9P9J624_9HYPO</name>
<organism evidence="2 3">
    <name type="scientific">Dactylonectria estremocensis</name>
    <dbReference type="NCBI Taxonomy" id="1079267"/>
    <lineage>
        <taxon>Eukaryota</taxon>
        <taxon>Fungi</taxon>
        <taxon>Dikarya</taxon>
        <taxon>Ascomycota</taxon>
        <taxon>Pezizomycotina</taxon>
        <taxon>Sordariomycetes</taxon>
        <taxon>Hypocreomycetidae</taxon>
        <taxon>Hypocreales</taxon>
        <taxon>Nectriaceae</taxon>
        <taxon>Dactylonectria</taxon>
    </lineage>
</organism>
<evidence type="ECO:0000313" key="2">
    <source>
        <dbReference type="EMBL" id="KAH7149568.1"/>
    </source>
</evidence>
<dbReference type="AlphaFoldDB" id="A0A9P9J624"/>
<reference evidence="2" key="1">
    <citation type="journal article" date="2021" name="Nat. Commun.">
        <title>Genetic determinants of endophytism in the Arabidopsis root mycobiome.</title>
        <authorList>
            <person name="Mesny F."/>
            <person name="Miyauchi S."/>
            <person name="Thiergart T."/>
            <person name="Pickel B."/>
            <person name="Atanasova L."/>
            <person name="Karlsson M."/>
            <person name="Huettel B."/>
            <person name="Barry K.W."/>
            <person name="Haridas S."/>
            <person name="Chen C."/>
            <person name="Bauer D."/>
            <person name="Andreopoulos W."/>
            <person name="Pangilinan J."/>
            <person name="LaButti K."/>
            <person name="Riley R."/>
            <person name="Lipzen A."/>
            <person name="Clum A."/>
            <person name="Drula E."/>
            <person name="Henrissat B."/>
            <person name="Kohler A."/>
            <person name="Grigoriev I.V."/>
            <person name="Martin F.M."/>
            <person name="Hacquard S."/>
        </authorList>
    </citation>
    <scope>NUCLEOTIDE SEQUENCE</scope>
    <source>
        <strain evidence="2">MPI-CAGE-AT-0021</strain>
    </source>
</reference>
<feature type="region of interest" description="Disordered" evidence="1">
    <location>
        <begin position="38"/>
        <end position="57"/>
    </location>
</feature>
<dbReference type="Proteomes" id="UP000717696">
    <property type="component" value="Unassembled WGS sequence"/>
</dbReference>
<evidence type="ECO:0000313" key="3">
    <source>
        <dbReference type="Proteomes" id="UP000717696"/>
    </source>
</evidence>
<keyword evidence="3" id="KW-1185">Reference proteome</keyword>
<protein>
    <submittedName>
        <fullName evidence="2">Uncharacterized protein</fullName>
    </submittedName>
</protein>
<feature type="compositionally biased region" description="Polar residues" evidence="1">
    <location>
        <begin position="210"/>
        <end position="220"/>
    </location>
</feature>
<feature type="region of interest" description="Disordered" evidence="1">
    <location>
        <begin position="195"/>
        <end position="226"/>
    </location>
</feature>
<sequence length="259" mass="27765">MKANVRAGAARPDVFKFFWSPTTTCQGQRQGEICKAQSTGEKTWGTEREGPLGPGTNDGSTGLEEIHGRTLPFLGLCTQTGRLRPMPTAILVLLDCIGSQVARYWLWEMQGVSGPPAEPAYLAYSRAARQVAPEGQRANRSASGVPTLAPIKTWPITPSLDIAILMRRCRGSMIGRDAAAGCCITSVGQTLSWRTKHDNSAQAPKEALGSDTSWTRQRQGNADRKGGCGVCPAVTNPCLGMALRNANCGSLGRDCQTWD</sequence>